<dbReference type="PIRSF" id="PIRSF004486">
    <property type="entry name" value="MraW"/>
    <property type="match status" value="1"/>
</dbReference>
<name>A0A1Z5YTL4_9PROT</name>
<dbReference type="InterPro" id="IPR002903">
    <property type="entry name" value="RsmH"/>
</dbReference>
<dbReference type="PANTHER" id="PTHR11265">
    <property type="entry name" value="S-ADENOSYL-METHYLTRANSFERASE MRAW"/>
    <property type="match status" value="1"/>
</dbReference>
<dbReference type="EMBL" id="JOMQ01000041">
    <property type="protein sequence ID" value="OUJ01677.1"/>
    <property type="molecule type" value="Genomic_DNA"/>
</dbReference>
<keyword evidence="6" id="KW-0963">Cytoplasm</keyword>
<protein>
    <recommendedName>
        <fullName evidence="6">Ribosomal RNA small subunit methyltransferase H</fullName>
        <ecNumber evidence="6">2.1.1.199</ecNumber>
    </recommendedName>
    <alternativeName>
        <fullName evidence="6">16S rRNA m(4)C1402 methyltransferase</fullName>
    </alternativeName>
    <alternativeName>
        <fullName evidence="6">rRNA (cytosine-N(4)-)-methyltransferase RsmH</fullName>
    </alternativeName>
</protein>
<gene>
    <name evidence="6" type="primary">rsmH</name>
    <name evidence="7" type="ORF">HK14_08710</name>
</gene>
<evidence type="ECO:0000313" key="8">
    <source>
        <dbReference type="Proteomes" id="UP000196086"/>
    </source>
</evidence>
<evidence type="ECO:0000256" key="3">
    <source>
        <dbReference type="ARBA" id="ARBA00022603"/>
    </source>
</evidence>
<comment type="caution">
    <text evidence="7">The sequence shown here is derived from an EMBL/GenBank/DDBJ whole genome shotgun (WGS) entry which is preliminary data.</text>
</comment>
<feature type="binding site" evidence="6">
    <location>
        <position position="115"/>
    </location>
    <ligand>
        <name>S-adenosyl-L-methionine</name>
        <dbReference type="ChEBI" id="CHEBI:59789"/>
    </ligand>
</feature>
<dbReference type="InterPro" id="IPR029063">
    <property type="entry name" value="SAM-dependent_MTases_sf"/>
</dbReference>
<dbReference type="AlphaFoldDB" id="A0A1Z5YTL4"/>
<feature type="binding site" evidence="6">
    <location>
        <begin position="44"/>
        <end position="46"/>
    </location>
    <ligand>
        <name>S-adenosyl-L-methionine</name>
        <dbReference type="ChEBI" id="CHEBI:59789"/>
    </ligand>
</feature>
<dbReference type="GO" id="GO:0005737">
    <property type="term" value="C:cytoplasm"/>
    <property type="evidence" value="ECO:0007669"/>
    <property type="project" value="UniProtKB-SubCell"/>
</dbReference>
<comment type="function">
    <text evidence="6">Specifically methylates the N4 position of cytidine in position 1402 (C1402) of 16S rRNA.</text>
</comment>
<dbReference type="NCBIfam" id="TIGR00006">
    <property type="entry name" value="16S rRNA (cytosine(1402)-N(4))-methyltransferase RsmH"/>
    <property type="match status" value="1"/>
</dbReference>
<keyword evidence="4 6" id="KW-0808">Transferase</keyword>
<keyword evidence="5 6" id="KW-0949">S-adenosyl-L-methionine</keyword>
<dbReference type="Gene3D" id="1.10.150.170">
    <property type="entry name" value="Putative methyltransferase TM0872, insert domain"/>
    <property type="match status" value="1"/>
</dbReference>
<evidence type="ECO:0000256" key="5">
    <source>
        <dbReference type="ARBA" id="ARBA00022691"/>
    </source>
</evidence>
<dbReference type="PANTHER" id="PTHR11265:SF0">
    <property type="entry name" value="12S RRNA N4-METHYLCYTIDINE METHYLTRANSFERASE"/>
    <property type="match status" value="1"/>
</dbReference>
<dbReference type="Gene3D" id="3.40.50.150">
    <property type="entry name" value="Vaccinia Virus protein VP39"/>
    <property type="match status" value="1"/>
</dbReference>
<dbReference type="Pfam" id="PF01795">
    <property type="entry name" value="Methyltransf_5"/>
    <property type="match status" value="1"/>
</dbReference>
<feature type="binding site" evidence="6">
    <location>
        <position position="62"/>
    </location>
    <ligand>
        <name>S-adenosyl-L-methionine</name>
        <dbReference type="ChEBI" id="CHEBI:59789"/>
    </ligand>
</feature>
<comment type="subcellular location">
    <subcellularLocation>
        <location evidence="6">Cytoplasm</location>
    </subcellularLocation>
</comment>
<dbReference type="SUPFAM" id="SSF81799">
    <property type="entry name" value="Putative methyltransferase TM0872, insert domain"/>
    <property type="match status" value="1"/>
</dbReference>
<evidence type="ECO:0000313" key="7">
    <source>
        <dbReference type="EMBL" id="OUJ01677.1"/>
    </source>
</evidence>
<evidence type="ECO:0000256" key="6">
    <source>
        <dbReference type="HAMAP-Rule" id="MF_01007"/>
    </source>
</evidence>
<feature type="binding site" evidence="6">
    <location>
        <position position="94"/>
    </location>
    <ligand>
        <name>S-adenosyl-L-methionine</name>
        <dbReference type="ChEBI" id="CHEBI:59789"/>
    </ligand>
</feature>
<dbReference type="OrthoDB" id="9806637at2"/>
<comment type="catalytic activity">
    <reaction evidence="6">
        <text>cytidine(1402) in 16S rRNA + S-adenosyl-L-methionine = N(4)-methylcytidine(1402) in 16S rRNA + S-adenosyl-L-homocysteine + H(+)</text>
        <dbReference type="Rhea" id="RHEA:42928"/>
        <dbReference type="Rhea" id="RHEA-COMP:10286"/>
        <dbReference type="Rhea" id="RHEA-COMP:10287"/>
        <dbReference type="ChEBI" id="CHEBI:15378"/>
        <dbReference type="ChEBI" id="CHEBI:57856"/>
        <dbReference type="ChEBI" id="CHEBI:59789"/>
        <dbReference type="ChEBI" id="CHEBI:74506"/>
        <dbReference type="ChEBI" id="CHEBI:82748"/>
        <dbReference type="EC" id="2.1.1.199"/>
    </reaction>
</comment>
<organism evidence="7 8">
    <name type="scientific">Acetobacter cibinongensis</name>
    <dbReference type="NCBI Taxonomy" id="146475"/>
    <lineage>
        <taxon>Bacteria</taxon>
        <taxon>Pseudomonadati</taxon>
        <taxon>Pseudomonadota</taxon>
        <taxon>Alphaproteobacteria</taxon>
        <taxon>Acetobacterales</taxon>
        <taxon>Acetobacteraceae</taxon>
        <taxon>Acetobacter</taxon>
    </lineage>
</organism>
<keyword evidence="2 6" id="KW-0698">rRNA processing</keyword>
<dbReference type="CDD" id="cd02440">
    <property type="entry name" value="AdoMet_MTases"/>
    <property type="match status" value="1"/>
</dbReference>
<evidence type="ECO:0000256" key="2">
    <source>
        <dbReference type="ARBA" id="ARBA00022552"/>
    </source>
</evidence>
<evidence type="ECO:0000256" key="4">
    <source>
        <dbReference type="ARBA" id="ARBA00022679"/>
    </source>
</evidence>
<dbReference type="GO" id="GO:0071424">
    <property type="term" value="F:rRNA (cytosine-N4-)-methyltransferase activity"/>
    <property type="evidence" value="ECO:0007669"/>
    <property type="project" value="UniProtKB-UniRule"/>
</dbReference>
<comment type="similarity">
    <text evidence="1 6">Belongs to the methyltransferase superfamily. RsmH family.</text>
</comment>
<proteinExistence type="inferred from homology"/>
<dbReference type="InterPro" id="IPR023397">
    <property type="entry name" value="SAM-dep_MeTrfase_MraW_recog"/>
</dbReference>
<dbReference type="Proteomes" id="UP000196086">
    <property type="component" value="Unassembled WGS sequence"/>
</dbReference>
<reference evidence="7 8" key="1">
    <citation type="submission" date="2014-06" db="EMBL/GenBank/DDBJ databases">
        <authorList>
            <person name="Ju J."/>
            <person name="Zhang J."/>
        </authorList>
    </citation>
    <scope>NUCLEOTIDE SEQUENCE [LARGE SCALE GENOMIC DNA]</scope>
    <source>
        <strain evidence="7 8">DsW_47</strain>
    </source>
</reference>
<dbReference type="GO" id="GO:0070475">
    <property type="term" value="P:rRNA base methylation"/>
    <property type="evidence" value="ECO:0007669"/>
    <property type="project" value="UniProtKB-UniRule"/>
</dbReference>
<dbReference type="EC" id="2.1.1.199" evidence="6"/>
<dbReference type="SUPFAM" id="SSF53335">
    <property type="entry name" value="S-adenosyl-L-methionine-dependent methyltransferases"/>
    <property type="match status" value="1"/>
</dbReference>
<evidence type="ECO:0000256" key="1">
    <source>
        <dbReference type="ARBA" id="ARBA00010396"/>
    </source>
</evidence>
<sequence length="339" mass="36354">MNAMTHTIPAIGTSGHVPVMLTEVLEALKPEAGDAILDCTFGGGGYTTAILNTSDCTVWGIDRDPDAIARGEALAKAFEAQSGKPRLHMLHGGFGSMQRLAEAAEAPAFNGIVLDLGVSSFQLDEAERGFSFKQDGPLDMRMAKSGPTAADIVNKAPEAELADIFHFYGEERQARRVARAIVADRVGTPFTSTLQLAGLIRRVVRADRSGIDSATRSFQGLRIAVNDELGEIERGLEQALDLLAPGGRLVVVSFHSLEDRIAKRVFGAATGKTTQNFSRYDPRAAMSRGDESPFVTLTHKPVRPGEAECLTNPRARSARLRAIAKRNPDASSCDKGLNP</sequence>
<accession>A0A1Z5YTL4</accession>
<keyword evidence="3 6" id="KW-0489">Methyltransferase</keyword>
<feature type="binding site" evidence="6">
    <location>
        <position position="122"/>
    </location>
    <ligand>
        <name>S-adenosyl-L-methionine</name>
        <dbReference type="ChEBI" id="CHEBI:59789"/>
    </ligand>
</feature>
<dbReference type="HAMAP" id="MF_01007">
    <property type="entry name" value="16SrRNA_methyltr_H"/>
    <property type="match status" value="1"/>
</dbReference>